<dbReference type="EMBL" id="JARAKF010000002">
    <property type="protein sequence ID" value="MDU9001000.1"/>
    <property type="molecule type" value="Genomic_DNA"/>
</dbReference>
<accession>A0ABU3V4T1</accession>
<evidence type="ECO:0000313" key="2">
    <source>
        <dbReference type="Proteomes" id="UP001257627"/>
    </source>
</evidence>
<dbReference type="Proteomes" id="UP001257627">
    <property type="component" value="Unassembled WGS sequence"/>
</dbReference>
<evidence type="ECO:0008006" key="3">
    <source>
        <dbReference type="Google" id="ProtNLM"/>
    </source>
</evidence>
<protein>
    <recommendedName>
        <fullName evidence="3">Transposase</fullName>
    </recommendedName>
</protein>
<reference evidence="1 2" key="1">
    <citation type="submission" date="2023-02" db="EMBL/GenBank/DDBJ databases">
        <authorList>
            <person name="Maleckis M."/>
        </authorList>
    </citation>
    <scope>NUCLEOTIDE SEQUENCE [LARGE SCALE GENOMIC DNA]</scope>
    <source>
        <strain evidence="1 2">P8-A2</strain>
    </source>
</reference>
<name>A0ABU3V4T1_9ACTN</name>
<dbReference type="RefSeq" id="WP_382163463.1">
    <property type="nucleotide sequence ID" value="NZ_JARAKF010000002.1"/>
</dbReference>
<sequence length="180" mass="19882">MLHRRLVRDYEHRPASAESRVYWAISDVMARRLTGTSALARRDPQQTLGALLARLEVPERQIAVEAEAAHEQIVQLTALLDGLAQAAEHIAITRNTLLELTDEAPLAPAEPAAFLPDSPAYQQIMAVFTEADAPLRACNVCEAMDLNPAPNNINNVRIKLKRLTSVRRRSPGGNRFRGTS</sequence>
<keyword evidence="2" id="KW-1185">Reference proteome</keyword>
<gene>
    <name evidence="1" type="ORF">PU648_53765</name>
</gene>
<organism evidence="1 2">
    <name type="scientific">Streptomyces mirabilis</name>
    <dbReference type="NCBI Taxonomy" id="68239"/>
    <lineage>
        <taxon>Bacteria</taxon>
        <taxon>Bacillati</taxon>
        <taxon>Actinomycetota</taxon>
        <taxon>Actinomycetes</taxon>
        <taxon>Kitasatosporales</taxon>
        <taxon>Streptomycetaceae</taxon>
        <taxon>Streptomyces</taxon>
    </lineage>
</organism>
<proteinExistence type="predicted"/>
<comment type="caution">
    <text evidence="1">The sequence shown here is derived from an EMBL/GenBank/DDBJ whole genome shotgun (WGS) entry which is preliminary data.</text>
</comment>
<evidence type="ECO:0000313" key="1">
    <source>
        <dbReference type="EMBL" id="MDU9001000.1"/>
    </source>
</evidence>